<reference evidence="11" key="1">
    <citation type="submission" date="2016-10" db="EMBL/GenBank/DDBJ databases">
        <authorList>
            <person name="Varghese N."/>
            <person name="Submissions S."/>
        </authorList>
    </citation>
    <scope>NUCLEOTIDE SEQUENCE [LARGE SCALE GENOMIC DNA]</scope>
    <source>
        <strain evidence="11">DSM 19181</strain>
    </source>
</reference>
<feature type="transmembrane region" description="Helical" evidence="9">
    <location>
        <begin position="162"/>
        <end position="183"/>
    </location>
</feature>
<dbReference type="InterPro" id="IPR000425">
    <property type="entry name" value="MIP"/>
</dbReference>
<evidence type="ECO:0000256" key="5">
    <source>
        <dbReference type="ARBA" id="ARBA00022692"/>
    </source>
</evidence>
<dbReference type="GO" id="GO:0015250">
    <property type="term" value="F:water channel activity"/>
    <property type="evidence" value="ECO:0007669"/>
    <property type="project" value="TreeGrafter"/>
</dbReference>
<accession>A0A1G9DXH5</accession>
<dbReference type="Gene3D" id="1.20.1080.10">
    <property type="entry name" value="Glycerol uptake facilitator protein"/>
    <property type="match status" value="1"/>
</dbReference>
<dbReference type="STRING" id="426701.SAMN04488098_10515"/>
<evidence type="ECO:0000256" key="3">
    <source>
        <dbReference type="ARBA" id="ARBA00022448"/>
    </source>
</evidence>
<evidence type="ECO:0000256" key="6">
    <source>
        <dbReference type="ARBA" id="ARBA00022989"/>
    </source>
</evidence>
<dbReference type="PANTHER" id="PTHR19139:SF199">
    <property type="entry name" value="MIP17260P"/>
    <property type="match status" value="1"/>
</dbReference>
<dbReference type="InterPro" id="IPR023271">
    <property type="entry name" value="Aquaporin-like"/>
</dbReference>
<keyword evidence="7 9" id="KW-0472">Membrane</keyword>
<evidence type="ECO:0000256" key="4">
    <source>
        <dbReference type="ARBA" id="ARBA00022475"/>
    </source>
</evidence>
<keyword evidence="4" id="KW-1003">Cell membrane</keyword>
<feature type="transmembrane region" description="Helical" evidence="9">
    <location>
        <begin position="20"/>
        <end position="40"/>
    </location>
</feature>
<evidence type="ECO:0000313" key="11">
    <source>
        <dbReference type="Proteomes" id="UP000199433"/>
    </source>
</evidence>
<dbReference type="InterPro" id="IPR034294">
    <property type="entry name" value="Aquaporin_transptr"/>
</dbReference>
<dbReference type="Pfam" id="PF00230">
    <property type="entry name" value="MIP"/>
    <property type="match status" value="1"/>
</dbReference>
<evidence type="ECO:0000313" key="10">
    <source>
        <dbReference type="EMBL" id="SDK68592.1"/>
    </source>
</evidence>
<dbReference type="PROSITE" id="PS00221">
    <property type="entry name" value="MIP"/>
    <property type="match status" value="1"/>
</dbReference>
<protein>
    <submittedName>
        <fullName evidence="10">Aquaporin Z</fullName>
    </submittedName>
</protein>
<keyword evidence="11" id="KW-1185">Reference proteome</keyword>
<keyword evidence="5 8" id="KW-0812">Transmembrane</keyword>
<dbReference type="EMBL" id="FNFK01000051">
    <property type="protein sequence ID" value="SDK68592.1"/>
    <property type="molecule type" value="Genomic_DNA"/>
</dbReference>
<gene>
    <name evidence="10" type="ORF">SAMN04488098_10515</name>
</gene>
<evidence type="ECO:0000256" key="7">
    <source>
        <dbReference type="ARBA" id="ARBA00023136"/>
    </source>
</evidence>
<proteinExistence type="inferred from homology"/>
<keyword evidence="6 9" id="KW-1133">Transmembrane helix</keyword>
<dbReference type="PANTHER" id="PTHR19139">
    <property type="entry name" value="AQUAPORIN TRANSPORTER"/>
    <property type="match status" value="1"/>
</dbReference>
<feature type="transmembrane region" description="Helical" evidence="9">
    <location>
        <begin position="131"/>
        <end position="150"/>
    </location>
</feature>
<dbReference type="AlphaFoldDB" id="A0A1G9DXH5"/>
<evidence type="ECO:0000256" key="8">
    <source>
        <dbReference type="RuleBase" id="RU000477"/>
    </source>
</evidence>
<comment type="subcellular location">
    <subcellularLocation>
        <location evidence="1">Cell membrane</location>
        <topology evidence="1">Multi-pass membrane protein</topology>
    </subcellularLocation>
</comment>
<feature type="transmembrane region" description="Helical" evidence="9">
    <location>
        <begin position="46"/>
        <end position="67"/>
    </location>
</feature>
<dbReference type="SUPFAM" id="SSF81338">
    <property type="entry name" value="Aquaporin-like"/>
    <property type="match status" value="1"/>
</dbReference>
<dbReference type="GO" id="GO:0005886">
    <property type="term" value="C:plasma membrane"/>
    <property type="evidence" value="ECO:0007669"/>
    <property type="project" value="UniProtKB-SubCell"/>
</dbReference>
<dbReference type="InterPro" id="IPR022357">
    <property type="entry name" value="MIP_CS"/>
</dbReference>
<evidence type="ECO:0000256" key="2">
    <source>
        <dbReference type="ARBA" id="ARBA00006175"/>
    </source>
</evidence>
<organism evidence="10 11">
    <name type="scientific">Alkalibacterium thalassium</name>
    <dbReference type="NCBI Taxonomy" id="426701"/>
    <lineage>
        <taxon>Bacteria</taxon>
        <taxon>Bacillati</taxon>
        <taxon>Bacillota</taxon>
        <taxon>Bacilli</taxon>
        <taxon>Lactobacillales</taxon>
        <taxon>Carnobacteriaceae</taxon>
        <taxon>Alkalibacterium</taxon>
    </lineage>
</organism>
<comment type="similarity">
    <text evidence="2 8">Belongs to the MIP/aquaporin (TC 1.A.8) family.</text>
</comment>
<sequence length="184" mass="19099">MRIYNRVAEKGDCIIWKKAIAEVMGTLFLVLIGTGAVVFGDSMLSIALAFGLIVIAMAYSIGTISGAHMNPAVSLAMFLNGRMSFKGFIVYVVAQLAGAVAGSVILQYILIQSGKDATNLGATVLAEGLTVSGEFIIELILTFLFVLVILTATGKNGDPHMAGLVIGLTLVAIILMGGTTTGIS</sequence>
<evidence type="ECO:0000256" key="1">
    <source>
        <dbReference type="ARBA" id="ARBA00004651"/>
    </source>
</evidence>
<name>A0A1G9DXH5_9LACT</name>
<dbReference type="PRINTS" id="PR00783">
    <property type="entry name" value="MINTRINSICP"/>
</dbReference>
<dbReference type="Proteomes" id="UP000199433">
    <property type="component" value="Unassembled WGS sequence"/>
</dbReference>
<keyword evidence="3 8" id="KW-0813">Transport</keyword>
<feature type="transmembrane region" description="Helical" evidence="9">
    <location>
        <begin position="88"/>
        <end position="111"/>
    </location>
</feature>
<evidence type="ECO:0000256" key="9">
    <source>
        <dbReference type="SAM" id="Phobius"/>
    </source>
</evidence>